<dbReference type="InterPro" id="IPR002197">
    <property type="entry name" value="HTH_Fis"/>
</dbReference>
<dbReference type="PROSITE" id="PS00676">
    <property type="entry name" value="SIGMA54_INTERACT_2"/>
    <property type="match status" value="1"/>
</dbReference>
<proteinExistence type="predicted"/>
<keyword evidence="10" id="KW-1185">Reference proteome</keyword>
<protein>
    <submittedName>
        <fullName evidence="9">Transcriptional regulator of acetoin/glycerol metabolism</fullName>
    </submittedName>
</protein>
<evidence type="ECO:0000256" key="7">
    <source>
        <dbReference type="ARBA" id="ARBA00023163"/>
    </source>
</evidence>
<dbReference type="CDD" id="cd00130">
    <property type="entry name" value="PAS"/>
    <property type="match status" value="1"/>
</dbReference>
<accession>A0ABU0MJL0</accession>
<reference evidence="9 10" key="1">
    <citation type="submission" date="2023-07" db="EMBL/GenBank/DDBJ databases">
        <title>Genomic Encyclopedia of Type Strains, Phase IV (KMG-IV): sequencing the most valuable type-strain genomes for metagenomic binning, comparative biology and taxonomic classification.</title>
        <authorList>
            <person name="Goeker M."/>
        </authorList>
    </citation>
    <scope>NUCLEOTIDE SEQUENCE [LARGE SCALE GENOMIC DNA]</scope>
    <source>
        <strain evidence="9 10">DSM 19922</strain>
    </source>
</reference>
<dbReference type="Gene3D" id="3.30.450.40">
    <property type="match status" value="1"/>
</dbReference>
<keyword evidence="7" id="KW-0804">Transcription</keyword>
<dbReference type="CDD" id="cd00009">
    <property type="entry name" value="AAA"/>
    <property type="match status" value="1"/>
</dbReference>
<sequence length="646" mass="71084">MDSARAAHIDELVRVSAGVPSRRDSIIESSWRRCVADHKLDPTIGREPHILPQERLRVHRDAMDEFLRMARFGLEALYRQVAGMGYVMLLTDSNGVTVDFIGDPTFDNHLRRAGLYLGSDWNEEHAGTCAVGTCIATGQSLTVHQTDHFDSTHIPLTCTAAPVFDSGGELAAVLDISALHSPEPKISQYLALQMVKAYVHKIETANLYNNFRREWVVKLAASQEFAEVDPDFVLALDGGGRIIGFNHRAHELLAEDGVSPLGRSFAELFDCEVADLVHFVRSLPTDQRTLHLRRNGRPLFAQAMPPPAVALPRSHGTEPADTAPPLPEPLRAVSGGDPALKAVLARAAKLVNTRVSLLIHGETGTGKEHLAKALHRASIRRGKPFVAVNCAALPENLIESELFGYEPGAFTGATSRGKKGLILEADGGTLFLDEIGDMPLPSQTRLLRVLAEREVTPIGRTRAVSVDVRVIGATHRDLIELVKAGKFRDDLYFRLNGAVFTVPPLRQRGDLDWLIERLVADRAERDGIGYRLTPAALAALRAHRWPGNVRELVNALDYACAVSDGGLIDLADIPEPVQRSGLFQAWPEPPEEAIQEAEQDPAVRLRETLRRHHWNVSATARAMGVDRSTVHRQMHRFGIVAPHRAE</sequence>
<dbReference type="EMBL" id="JAUSVU010000006">
    <property type="protein sequence ID" value="MDQ0533401.1"/>
    <property type="molecule type" value="Genomic_DNA"/>
</dbReference>
<keyword evidence="6" id="KW-0010">Activator</keyword>
<dbReference type="Pfam" id="PF00158">
    <property type="entry name" value="Sigma54_activat"/>
    <property type="match status" value="1"/>
</dbReference>
<dbReference type="InterPro" id="IPR025662">
    <property type="entry name" value="Sigma_54_int_dom_ATP-bd_1"/>
</dbReference>
<dbReference type="InterPro" id="IPR029016">
    <property type="entry name" value="GAF-like_dom_sf"/>
</dbReference>
<evidence type="ECO:0000256" key="3">
    <source>
        <dbReference type="ARBA" id="ARBA00023012"/>
    </source>
</evidence>
<evidence type="ECO:0000256" key="5">
    <source>
        <dbReference type="ARBA" id="ARBA00023125"/>
    </source>
</evidence>
<dbReference type="InterPro" id="IPR025943">
    <property type="entry name" value="Sigma_54_int_dom_ATP-bd_2"/>
</dbReference>
<dbReference type="Pfam" id="PF02954">
    <property type="entry name" value="HTH_8"/>
    <property type="match status" value="1"/>
</dbReference>
<dbReference type="InterPro" id="IPR000014">
    <property type="entry name" value="PAS"/>
</dbReference>
<dbReference type="PANTHER" id="PTHR32071:SF77">
    <property type="entry name" value="TRANSCRIPTIONAL REGULATORY PROTEIN"/>
    <property type="match status" value="1"/>
</dbReference>
<keyword evidence="2" id="KW-0067">ATP-binding</keyword>
<dbReference type="InterPro" id="IPR058031">
    <property type="entry name" value="AAA_lid_NorR"/>
</dbReference>
<dbReference type="SMART" id="SM00382">
    <property type="entry name" value="AAA"/>
    <property type="match status" value="1"/>
</dbReference>
<feature type="domain" description="Sigma-54 factor interaction" evidence="8">
    <location>
        <begin position="333"/>
        <end position="561"/>
    </location>
</feature>
<comment type="caution">
    <text evidence="9">The sequence shown here is derived from an EMBL/GenBank/DDBJ whole genome shotgun (WGS) entry which is preliminary data.</text>
</comment>
<evidence type="ECO:0000259" key="8">
    <source>
        <dbReference type="PROSITE" id="PS50045"/>
    </source>
</evidence>
<dbReference type="InterPro" id="IPR027417">
    <property type="entry name" value="P-loop_NTPase"/>
</dbReference>
<evidence type="ECO:0000313" key="9">
    <source>
        <dbReference type="EMBL" id="MDQ0533401.1"/>
    </source>
</evidence>
<organism evidence="9 10">
    <name type="scientific">Azospirillum picis</name>
    <dbReference type="NCBI Taxonomy" id="488438"/>
    <lineage>
        <taxon>Bacteria</taxon>
        <taxon>Pseudomonadati</taxon>
        <taxon>Pseudomonadota</taxon>
        <taxon>Alphaproteobacteria</taxon>
        <taxon>Rhodospirillales</taxon>
        <taxon>Azospirillaceae</taxon>
        <taxon>Azospirillum</taxon>
    </lineage>
</organism>
<keyword evidence="5" id="KW-0238">DNA-binding</keyword>
<dbReference type="RefSeq" id="WP_209981420.1">
    <property type="nucleotide sequence ID" value="NZ_JAGINO010000006.1"/>
</dbReference>
<dbReference type="PROSITE" id="PS00675">
    <property type="entry name" value="SIGMA54_INTERACT_1"/>
    <property type="match status" value="1"/>
</dbReference>
<dbReference type="Gene3D" id="1.10.10.60">
    <property type="entry name" value="Homeodomain-like"/>
    <property type="match status" value="1"/>
</dbReference>
<keyword evidence="1" id="KW-0547">Nucleotide-binding</keyword>
<evidence type="ECO:0000256" key="1">
    <source>
        <dbReference type="ARBA" id="ARBA00022741"/>
    </source>
</evidence>
<dbReference type="InterPro" id="IPR025944">
    <property type="entry name" value="Sigma_54_int_dom_CS"/>
</dbReference>
<evidence type="ECO:0000256" key="2">
    <source>
        <dbReference type="ARBA" id="ARBA00022840"/>
    </source>
</evidence>
<dbReference type="InterPro" id="IPR003018">
    <property type="entry name" value="GAF"/>
</dbReference>
<dbReference type="InterPro" id="IPR003593">
    <property type="entry name" value="AAA+_ATPase"/>
</dbReference>
<dbReference type="Gene3D" id="3.40.50.300">
    <property type="entry name" value="P-loop containing nucleotide triphosphate hydrolases"/>
    <property type="match status" value="1"/>
</dbReference>
<name>A0ABU0MJL0_9PROT</name>
<dbReference type="Pfam" id="PF25601">
    <property type="entry name" value="AAA_lid_14"/>
    <property type="match status" value="1"/>
</dbReference>
<gene>
    <name evidence="9" type="ORF">QO018_002252</name>
</gene>
<dbReference type="InterPro" id="IPR002078">
    <property type="entry name" value="Sigma_54_int"/>
</dbReference>
<dbReference type="SUPFAM" id="SSF46689">
    <property type="entry name" value="Homeodomain-like"/>
    <property type="match status" value="1"/>
</dbReference>
<dbReference type="PANTHER" id="PTHR32071">
    <property type="entry name" value="TRANSCRIPTIONAL REGULATORY PROTEIN"/>
    <property type="match status" value="1"/>
</dbReference>
<dbReference type="Pfam" id="PF01590">
    <property type="entry name" value="GAF"/>
    <property type="match status" value="1"/>
</dbReference>
<dbReference type="PROSITE" id="PS50045">
    <property type="entry name" value="SIGMA54_INTERACT_4"/>
    <property type="match status" value="1"/>
</dbReference>
<keyword evidence="3" id="KW-0902">Two-component regulatory system</keyword>
<dbReference type="Gene3D" id="1.10.8.60">
    <property type="match status" value="1"/>
</dbReference>
<dbReference type="SUPFAM" id="SSF55781">
    <property type="entry name" value="GAF domain-like"/>
    <property type="match status" value="1"/>
</dbReference>
<dbReference type="PROSITE" id="PS00688">
    <property type="entry name" value="SIGMA54_INTERACT_3"/>
    <property type="match status" value="1"/>
</dbReference>
<evidence type="ECO:0000256" key="4">
    <source>
        <dbReference type="ARBA" id="ARBA00023015"/>
    </source>
</evidence>
<evidence type="ECO:0000313" key="10">
    <source>
        <dbReference type="Proteomes" id="UP001244552"/>
    </source>
</evidence>
<dbReference type="SUPFAM" id="SSF52540">
    <property type="entry name" value="P-loop containing nucleoside triphosphate hydrolases"/>
    <property type="match status" value="1"/>
</dbReference>
<dbReference type="Proteomes" id="UP001244552">
    <property type="component" value="Unassembled WGS sequence"/>
</dbReference>
<keyword evidence="4" id="KW-0805">Transcription regulation</keyword>
<evidence type="ECO:0000256" key="6">
    <source>
        <dbReference type="ARBA" id="ARBA00023159"/>
    </source>
</evidence>
<dbReference type="InterPro" id="IPR009057">
    <property type="entry name" value="Homeodomain-like_sf"/>
</dbReference>